<keyword evidence="2" id="KW-1185">Reference proteome</keyword>
<dbReference type="InParanoid" id="F8PR85"/>
<protein>
    <submittedName>
        <fullName evidence="1">Uncharacterized protein</fullName>
    </submittedName>
</protein>
<feature type="non-terminal residue" evidence="1">
    <location>
        <position position="51"/>
    </location>
</feature>
<dbReference type="EMBL" id="GL945477">
    <property type="protein sequence ID" value="EGO02376.1"/>
    <property type="molecule type" value="Genomic_DNA"/>
</dbReference>
<feature type="non-terminal residue" evidence="1">
    <location>
        <position position="1"/>
    </location>
</feature>
<sequence length="51" mass="5877">HGYFSFQIRAQAMCNSPRLLPYRSLRMEISYSSVSCQRTKAIVAIHRDVGM</sequence>
<gene>
    <name evidence="1" type="ORF">SERLA73DRAFT_133360</name>
</gene>
<name>F8PR85_SERL3</name>
<dbReference type="AlphaFoldDB" id="F8PR85"/>
<accession>F8PR85</accession>
<evidence type="ECO:0000313" key="1">
    <source>
        <dbReference type="EMBL" id="EGO02376.1"/>
    </source>
</evidence>
<evidence type="ECO:0000313" key="2">
    <source>
        <dbReference type="Proteomes" id="UP000008063"/>
    </source>
</evidence>
<organism evidence="2">
    <name type="scientific">Serpula lacrymans var. lacrymans (strain S7.3)</name>
    <name type="common">Dry rot fungus</name>
    <dbReference type="NCBI Taxonomy" id="936435"/>
    <lineage>
        <taxon>Eukaryota</taxon>
        <taxon>Fungi</taxon>
        <taxon>Dikarya</taxon>
        <taxon>Basidiomycota</taxon>
        <taxon>Agaricomycotina</taxon>
        <taxon>Agaricomycetes</taxon>
        <taxon>Agaricomycetidae</taxon>
        <taxon>Boletales</taxon>
        <taxon>Coniophorineae</taxon>
        <taxon>Serpulaceae</taxon>
        <taxon>Serpula</taxon>
    </lineage>
</organism>
<reference evidence="2" key="1">
    <citation type="journal article" date="2011" name="Science">
        <title>The plant cell wall-decomposing machinery underlies the functional diversity of forest fungi.</title>
        <authorList>
            <person name="Eastwood D.C."/>
            <person name="Floudas D."/>
            <person name="Binder M."/>
            <person name="Majcherczyk A."/>
            <person name="Schneider P."/>
            <person name="Aerts A."/>
            <person name="Asiegbu F.O."/>
            <person name="Baker S.E."/>
            <person name="Barry K."/>
            <person name="Bendiksby M."/>
            <person name="Blumentritt M."/>
            <person name="Coutinho P.M."/>
            <person name="Cullen D."/>
            <person name="de Vries R.P."/>
            <person name="Gathman A."/>
            <person name="Goodell B."/>
            <person name="Henrissat B."/>
            <person name="Ihrmark K."/>
            <person name="Kauserud H."/>
            <person name="Kohler A."/>
            <person name="LaButti K."/>
            <person name="Lapidus A."/>
            <person name="Lavin J.L."/>
            <person name="Lee Y.-H."/>
            <person name="Lindquist E."/>
            <person name="Lilly W."/>
            <person name="Lucas S."/>
            <person name="Morin E."/>
            <person name="Murat C."/>
            <person name="Oguiza J.A."/>
            <person name="Park J."/>
            <person name="Pisabarro A.G."/>
            <person name="Riley R."/>
            <person name="Rosling A."/>
            <person name="Salamov A."/>
            <person name="Schmidt O."/>
            <person name="Schmutz J."/>
            <person name="Skrede I."/>
            <person name="Stenlid J."/>
            <person name="Wiebenga A."/>
            <person name="Xie X."/>
            <person name="Kuees U."/>
            <person name="Hibbett D.S."/>
            <person name="Hoffmeister D."/>
            <person name="Hoegberg N."/>
            <person name="Martin F."/>
            <person name="Grigoriev I.V."/>
            <person name="Watkinson S.C."/>
        </authorList>
    </citation>
    <scope>NUCLEOTIDE SEQUENCE [LARGE SCALE GENOMIC DNA]</scope>
    <source>
        <strain evidence="2">strain S7.3</strain>
    </source>
</reference>
<proteinExistence type="predicted"/>
<dbReference type="HOGENOM" id="CLU_3112189_0_0_1"/>
<dbReference type="Proteomes" id="UP000008063">
    <property type="component" value="Unassembled WGS sequence"/>
</dbReference>